<organism evidence="1 2">
    <name type="scientific">Plakobranchus ocellatus</name>
    <dbReference type="NCBI Taxonomy" id="259542"/>
    <lineage>
        <taxon>Eukaryota</taxon>
        <taxon>Metazoa</taxon>
        <taxon>Spiralia</taxon>
        <taxon>Lophotrochozoa</taxon>
        <taxon>Mollusca</taxon>
        <taxon>Gastropoda</taxon>
        <taxon>Heterobranchia</taxon>
        <taxon>Euthyneura</taxon>
        <taxon>Panpulmonata</taxon>
        <taxon>Sacoglossa</taxon>
        <taxon>Placobranchoidea</taxon>
        <taxon>Plakobranchidae</taxon>
        <taxon>Plakobranchus</taxon>
    </lineage>
</organism>
<keyword evidence="2" id="KW-1185">Reference proteome</keyword>
<gene>
    <name evidence="1" type="ORF">PoB_003498400</name>
</gene>
<dbReference type="Proteomes" id="UP000735302">
    <property type="component" value="Unassembled WGS sequence"/>
</dbReference>
<protein>
    <submittedName>
        <fullName evidence="1">Uncharacterized protein</fullName>
    </submittedName>
</protein>
<evidence type="ECO:0000313" key="1">
    <source>
        <dbReference type="EMBL" id="GFO08479.1"/>
    </source>
</evidence>
<dbReference type="EMBL" id="BLXT01003960">
    <property type="protein sequence ID" value="GFO08479.1"/>
    <property type="molecule type" value="Genomic_DNA"/>
</dbReference>
<comment type="caution">
    <text evidence="1">The sequence shown here is derived from an EMBL/GenBank/DDBJ whole genome shotgun (WGS) entry which is preliminary data.</text>
</comment>
<accession>A0AAV4AL77</accession>
<sequence length="182" mass="20807">MWPGPLRVSGVTGPKHLHNAGGFFSEDSLLPSSPRVSYYCCFQLKELISNCYCYTAICLKARYNCMSDFQMAHEADGHALSVLEYRQQFLSNRYCYTAICLKARYNCMSDFQIAHEADGHALSVLEYRQRFLSNRYCYTAICLRARYSCMSDFQIAHEGMHCLYSSIDNNFCLTVIAILLSA</sequence>
<evidence type="ECO:0000313" key="2">
    <source>
        <dbReference type="Proteomes" id="UP000735302"/>
    </source>
</evidence>
<name>A0AAV4AL77_9GAST</name>
<dbReference type="AlphaFoldDB" id="A0AAV4AL77"/>
<proteinExistence type="predicted"/>
<reference evidence="1 2" key="1">
    <citation type="journal article" date="2021" name="Elife">
        <title>Chloroplast acquisition without the gene transfer in kleptoplastic sea slugs, Plakobranchus ocellatus.</title>
        <authorList>
            <person name="Maeda T."/>
            <person name="Takahashi S."/>
            <person name="Yoshida T."/>
            <person name="Shimamura S."/>
            <person name="Takaki Y."/>
            <person name="Nagai Y."/>
            <person name="Toyoda A."/>
            <person name="Suzuki Y."/>
            <person name="Arimoto A."/>
            <person name="Ishii H."/>
            <person name="Satoh N."/>
            <person name="Nishiyama T."/>
            <person name="Hasebe M."/>
            <person name="Maruyama T."/>
            <person name="Minagawa J."/>
            <person name="Obokata J."/>
            <person name="Shigenobu S."/>
        </authorList>
    </citation>
    <scope>NUCLEOTIDE SEQUENCE [LARGE SCALE GENOMIC DNA]</scope>
</reference>